<dbReference type="EMBL" id="CP024785">
    <property type="protein sequence ID" value="AUB39893.1"/>
    <property type="molecule type" value="Genomic_DNA"/>
</dbReference>
<name>A0A2K8SX19_9NOSO</name>
<dbReference type="AlphaFoldDB" id="A0A2K8SX19"/>
<dbReference type="KEGG" id="nfl:COO91_05890"/>
<evidence type="ECO:0000313" key="1">
    <source>
        <dbReference type="EMBL" id="AUB39893.1"/>
    </source>
</evidence>
<dbReference type="Proteomes" id="UP000232003">
    <property type="component" value="Chromosome"/>
</dbReference>
<gene>
    <name evidence="1" type="ORF">COO91_05890</name>
</gene>
<proteinExistence type="predicted"/>
<evidence type="ECO:0000313" key="2">
    <source>
        <dbReference type="Proteomes" id="UP000232003"/>
    </source>
</evidence>
<protein>
    <submittedName>
        <fullName evidence="1">Uncharacterized protein</fullName>
    </submittedName>
</protein>
<keyword evidence="2" id="KW-1185">Reference proteome</keyword>
<organism evidence="1 2">
    <name type="scientific">Nostoc flagelliforme CCNUN1</name>
    <dbReference type="NCBI Taxonomy" id="2038116"/>
    <lineage>
        <taxon>Bacteria</taxon>
        <taxon>Bacillati</taxon>
        <taxon>Cyanobacteriota</taxon>
        <taxon>Cyanophyceae</taxon>
        <taxon>Nostocales</taxon>
        <taxon>Nostocaceae</taxon>
        <taxon>Nostoc</taxon>
    </lineage>
</organism>
<sequence length="38" mass="4550">MAWKPPSLRDALCWQKPLLEKALASPFVRRPYWLTQDH</sequence>
<reference evidence="1 2" key="1">
    <citation type="submission" date="2017-11" db="EMBL/GenBank/DDBJ databases">
        <title>Complete genome of a free-living desiccation-tolerant cyanobacterium and its photosynthetic adaptation to extreme terrestrial habitat.</title>
        <authorList>
            <person name="Shang J."/>
        </authorList>
    </citation>
    <scope>NUCLEOTIDE SEQUENCE [LARGE SCALE GENOMIC DNA]</scope>
    <source>
        <strain evidence="1 2">CCNUN1</strain>
    </source>
</reference>
<accession>A0A2K8SX19</accession>